<evidence type="ECO:0000313" key="3">
    <source>
        <dbReference type="Proteomes" id="UP000799118"/>
    </source>
</evidence>
<dbReference type="AlphaFoldDB" id="A0A6A4IDX8"/>
<dbReference type="EMBL" id="ML769398">
    <property type="protein sequence ID" value="KAE9407014.1"/>
    <property type="molecule type" value="Genomic_DNA"/>
</dbReference>
<protein>
    <submittedName>
        <fullName evidence="2">Uncharacterized protein</fullName>
    </submittedName>
</protein>
<feature type="transmembrane region" description="Helical" evidence="1">
    <location>
        <begin position="41"/>
        <end position="59"/>
    </location>
</feature>
<name>A0A6A4IDX8_9AGAR</name>
<dbReference type="Proteomes" id="UP000799118">
    <property type="component" value="Unassembled WGS sequence"/>
</dbReference>
<evidence type="ECO:0000313" key="2">
    <source>
        <dbReference type="EMBL" id="KAE9407014.1"/>
    </source>
</evidence>
<keyword evidence="1" id="KW-0472">Membrane</keyword>
<evidence type="ECO:0000256" key="1">
    <source>
        <dbReference type="SAM" id="Phobius"/>
    </source>
</evidence>
<keyword evidence="1" id="KW-0812">Transmembrane</keyword>
<keyword evidence="1" id="KW-1133">Transmembrane helix</keyword>
<sequence length="78" mass="8570">MPAVRRNHIRRGSEAAAAALSPIAQPQVHENVEVGVAEADVRLLALIFVILVIFHYYNYQSMDKIITLVETAAAAARK</sequence>
<gene>
    <name evidence="2" type="ORF">BT96DRAFT_986966</name>
</gene>
<organism evidence="2 3">
    <name type="scientific">Gymnopus androsaceus JB14</name>
    <dbReference type="NCBI Taxonomy" id="1447944"/>
    <lineage>
        <taxon>Eukaryota</taxon>
        <taxon>Fungi</taxon>
        <taxon>Dikarya</taxon>
        <taxon>Basidiomycota</taxon>
        <taxon>Agaricomycotina</taxon>
        <taxon>Agaricomycetes</taxon>
        <taxon>Agaricomycetidae</taxon>
        <taxon>Agaricales</taxon>
        <taxon>Marasmiineae</taxon>
        <taxon>Omphalotaceae</taxon>
        <taxon>Gymnopus</taxon>
    </lineage>
</organism>
<proteinExistence type="predicted"/>
<reference evidence="2" key="1">
    <citation type="journal article" date="2019" name="Environ. Microbiol.">
        <title>Fungal ecological strategies reflected in gene transcription - a case study of two litter decomposers.</title>
        <authorList>
            <person name="Barbi F."/>
            <person name="Kohler A."/>
            <person name="Barry K."/>
            <person name="Baskaran P."/>
            <person name="Daum C."/>
            <person name="Fauchery L."/>
            <person name="Ihrmark K."/>
            <person name="Kuo A."/>
            <person name="LaButti K."/>
            <person name="Lipzen A."/>
            <person name="Morin E."/>
            <person name="Grigoriev I.V."/>
            <person name="Henrissat B."/>
            <person name="Lindahl B."/>
            <person name="Martin F."/>
        </authorList>
    </citation>
    <scope>NUCLEOTIDE SEQUENCE</scope>
    <source>
        <strain evidence="2">JB14</strain>
    </source>
</reference>
<keyword evidence="3" id="KW-1185">Reference proteome</keyword>
<accession>A0A6A4IDX8</accession>